<keyword evidence="2" id="KW-0564">Palmitate</keyword>
<comment type="similarity">
    <text evidence="1 2">Belongs to the outer membrane factor (OMF) (TC 1.B.17) family.</text>
</comment>
<gene>
    <name evidence="3" type="ORF">J2X09_001597</name>
</gene>
<dbReference type="InterPro" id="IPR010131">
    <property type="entry name" value="MdtP/NodT-like"/>
</dbReference>
<keyword evidence="2" id="KW-0812">Transmembrane</keyword>
<evidence type="ECO:0000256" key="1">
    <source>
        <dbReference type="ARBA" id="ARBA00007613"/>
    </source>
</evidence>
<dbReference type="SUPFAM" id="SSF56954">
    <property type="entry name" value="Outer membrane efflux proteins (OEP)"/>
    <property type="match status" value="1"/>
</dbReference>
<dbReference type="PANTHER" id="PTHR30203">
    <property type="entry name" value="OUTER MEMBRANE CATION EFFLUX PROTEIN"/>
    <property type="match status" value="1"/>
</dbReference>
<protein>
    <submittedName>
        <fullName evidence="3">NodT family efflux transporter outer membrane factor (OMF) lipoprotein</fullName>
    </submittedName>
</protein>
<keyword evidence="2" id="KW-1134">Transmembrane beta strand</keyword>
<proteinExistence type="inferred from homology"/>
<dbReference type="Gene3D" id="1.20.1600.10">
    <property type="entry name" value="Outer membrane efflux proteins (OEP)"/>
    <property type="match status" value="1"/>
</dbReference>
<keyword evidence="2" id="KW-0472">Membrane</keyword>
<sequence>MGLPLSALVTALLLAGCAVQPPAKPDVQGVVAPTLGQPLAAGETGAESLQIAQRLAWVQHPGLRQTIAQALTHNRDLRVALSSIERARAQYGITSAAQLPTVAATAQGSRSRTSADLSSTGVSTTSTQYTAQLAITSFELDFWGRVRNLNDAALQQFLQSQENQLNVRITLVADVTNAWLNLAANEARLALARDTLASREKAYQLTERMHQLGSTSGLVLAQNRITVETARGDVAAFTTQVAKDRNALDALVGSGLRPEWLPNADTLRAEAAAAPARLMALPAELPSSLLLARPDVRASEFNLQALSANVAAARAALFPTITLSTSIGTGSRELDNLFGSGNNTWSFVPQIRWPIFDGGSARASVDVAQANRDIAVAQYEKAIQTAFREASDALAERAQWQQRLDAQLAVVDANARAFQLSEARFTSGVDNYLTVLDAQRSLYAAQQALIALRQSEQANRVALWKVLGGNLAPVS</sequence>
<dbReference type="PANTHER" id="PTHR30203:SF32">
    <property type="entry name" value="CATION EFFLUX SYSTEM PROTEIN CUSC"/>
    <property type="match status" value="1"/>
</dbReference>
<dbReference type="NCBIfam" id="TIGR01845">
    <property type="entry name" value="outer_NodT"/>
    <property type="match status" value="1"/>
</dbReference>
<keyword evidence="2 3" id="KW-0449">Lipoprotein</keyword>
<evidence type="ECO:0000313" key="4">
    <source>
        <dbReference type="Proteomes" id="UP001265550"/>
    </source>
</evidence>
<evidence type="ECO:0000313" key="3">
    <source>
        <dbReference type="EMBL" id="MDR7093865.1"/>
    </source>
</evidence>
<name>A0ABU1V8T6_9BURK</name>
<evidence type="ECO:0000256" key="2">
    <source>
        <dbReference type="RuleBase" id="RU362097"/>
    </source>
</evidence>
<dbReference type="InterPro" id="IPR003423">
    <property type="entry name" value="OMP_efflux"/>
</dbReference>
<organism evidence="3 4">
    <name type="scientific">Hydrogenophaga laconesensis</name>
    <dbReference type="NCBI Taxonomy" id="1805971"/>
    <lineage>
        <taxon>Bacteria</taxon>
        <taxon>Pseudomonadati</taxon>
        <taxon>Pseudomonadota</taxon>
        <taxon>Betaproteobacteria</taxon>
        <taxon>Burkholderiales</taxon>
        <taxon>Comamonadaceae</taxon>
        <taxon>Hydrogenophaga</taxon>
    </lineage>
</organism>
<comment type="subcellular location">
    <subcellularLocation>
        <location evidence="2">Cell membrane</location>
        <topology evidence="2">Lipid-anchor</topology>
    </subcellularLocation>
</comment>
<dbReference type="EMBL" id="JAVDWE010000003">
    <property type="protein sequence ID" value="MDR7093865.1"/>
    <property type="molecule type" value="Genomic_DNA"/>
</dbReference>
<accession>A0ABU1V8T6</accession>
<reference evidence="3 4" key="1">
    <citation type="submission" date="2023-07" db="EMBL/GenBank/DDBJ databases">
        <title>Sorghum-associated microbial communities from plants grown in Nebraska, USA.</title>
        <authorList>
            <person name="Schachtman D."/>
        </authorList>
    </citation>
    <scope>NUCLEOTIDE SEQUENCE [LARGE SCALE GENOMIC DNA]</scope>
    <source>
        <strain evidence="3 4">BE240</strain>
    </source>
</reference>
<keyword evidence="4" id="KW-1185">Reference proteome</keyword>
<dbReference type="Proteomes" id="UP001265550">
    <property type="component" value="Unassembled WGS sequence"/>
</dbReference>
<dbReference type="Pfam" id="PF02321">
    <property type="entry name" value="OEP"/>
    <property type="match status" value="2"/>
</dbReference>
<dbReference type="Gene3D" id="2.20.200.10">
    <property type="entry name" value="Outer membrane efflux proteins (OEP)"/>
    <property type="match status" value="1"/>
</dbReference>
<comment type="caution">
    <text evidence="3">The sequence shown here is derived from an EMBL/GenBank/DDBJ whole genome shotgun (WGS) entry which is preliminary data.</text>
</comment>